<evidence type="ECO:0000256" key="2">
    <source>
        <dbReference type="SAM" id="Phobius"/>
    </source>
</evidence>
<feature type="compositionally biased region" description="Polar residues" evidence="1">
    <location>
        <begin position="329"/>
        <end position="341"/>
    </location>
</feature>
<gene>
    <name evidence="3" type="ORF">Fcan01_07798</name>
</gene>
<reference evidence="3 4" key="1">
    <citation type="submission" date="2015-12" db="EMBL/GenBank/DDBJ databases">
        <title>The genome of Folsomia candida.</title>
        <authorList>
            <person name="Faddeeva A."/>
            <person name="Derks M.F."/>
            <person name="Anvar Y."/>
            <person name="Smit S."/>
            <person name="Van Straalen N."/>
            <person name="Roelofs D."/>
        </authorList>
    </citation>
    <scope>NUCLEOTIDE SEQUENCE [LARGE SCALE GENOMIC DNA]</scope>
    <source>
        <strain evidence="3 4">VU population</strain>
        <tissue evidence="3">Whole body</tissue>
    </source>
</reference>
<feature type="region of interest" description="Disordered" evidence="1">
    <location>
        <begin position="329"/>
        <end position="352"/>
    </location>
</feature>
<accession>A0A226ELY2</accession>
<dbReference type="GO" id="GO:0016020">
    <property type="term" value="C:membrane"/>
    <property type="evidence" value="ECO:0007669"/>
    <property type="project" value="TreeGrafter"/>
</dbReference>
<sequence length="352" mass="39660">MAVGPSKLPDITPEQTPFAKNMSQFARFWLSEKGRFAMSGVAVAAACGYFGGYVALHVWFLPNYRNAVQLYKNGFMTPPTADVFERAKTALEDVKLPEKQKQSVNFFSVYGMDMFFAGSTKTTGGVAIGIPRNYSYKTQADLERNDIIVDGNNVEWGSDGGQLLQEALVLSENAQKFGIARDICMSDTHYVYSRGIMGSSSIMLYFFLSRNANDMLYGLYKPRSFRTVVYSGLSLFCFGIWAVSSDLLTKFYENYADKRAGSLNLSYAKGGVEFYSRTLQRNMALRSIMGPPGEKRFTFFGNDVEFIRERHVPFTRRKHNMEKIAERLSQASTMNNSSPVDNLQRDSHLLKS</sequence>
<keyword evidence="4" id="KW-1185">Reference proteome</keyword>
<protein>
    <recommendedName>
        <fullName evidence="5">Transmembrane protein 177</fullName>
    </recommendedName>
</protein>
<dbReference type="PANTHER" id="PTHR21824">
    <property type="entry name" value="TRANSMEMBRANE PROTEIN 177"/>
    <property type="match status" value="1"/>
</dbReference>
<evidence type="ECO:0000313" key="3">
    <source>
        <dbReference type="EMBL" id="OXA57751.1"/>
    </source>
</evidence>
<dbReference type="OMA" id="HTFGLKY"/>
<name>A0A226ELY2_FOLCA</name>
<evidence type="ECO:0000256" key="1">
    <source>
        <dbReference type="SAM" id="MobiDB-lite"/>
    </source>
</evidence>
<dbReference type="OrthoDB" id="110174at2759"/>
<comment type="caution">
    <text evidence="3">The sequence shown here is derived from an EMBL/GenBank/DDBJ whole genome shotgun (WGS) entry which is preliminary data.</text>
</comment>
<dbReference type="Proteomes" id="UP000198287">
    <property type="component" value="Unassembled WGS sequence"/>
</dbReference>
<keyword evidence="2" id="KW-0812">Transmembrane</keyword>
<feature type="transmembrane region" description="Helical" evidence="2">
    <location>
        <begin position="36"/>
        <end position="61"/>
    </location>
</feature>
<dbReference type="AlphaFoldDB" id="A0A226ELY2"/>
<dbReference type="PANTHER" id="PTHR21824:SF4">
    <property type="entry name" value="TRANSMEMBRANE PROTEIN 177"/>
    <property type="match status" value="1"/>
</dbReference>
<dbReference type="EMBL" id="LNIX01000003">
    <property type="protein sequence ID" value="OXA57751.1"/>
    <property type="molecule type" value="Genomic_DNA"/>
</dbReference>
<keyword evidence="2" id="KW-0472">Membrane</keyword>
<dbReference type="InterPro" id="IPR026620">
    <property type="entry name" value="TMEM177"/>
</dbReference>
<feature type="transmembrane region" description="Helical" evidence="2">
    <location>
        <begin position="191"/>
        <end position="208"/>
    </location>
</feature>
<evidence type="ECO:0008006" key="5">
    <source>
        <dbReference type="Google" id="ProtNLM"/>
    </source>
</evidence>
<keyword evidence="2" id="KW-1133">Transmembrane helix</keyword>
<feature type="transmembrane region" description="Helical" evidence="2">
    <location>
        <begin position="228"/>
        <end position="249"/>
    </location>
</feature>
<organism evidence="3 4">
    <name type="scientific">Folsomia candida</name>
    <name type="common">Springtail</name>
    <dbReference type="NCBI Taxonomy" id="158441"/>
    <lineage>
        <taxon>Eukaryota</taxon>
        <taxon>Metazoa</taxon>
        <taxon>Ecdysozoa</taxon>
        <taxon>Arthropoda</taxon>
        <taxon>Hexapoda</taxon>
        <taxon>Collembola</taxon>
        <taxon>Entomobryomorpha</taxon>
        <taxon>Isotomoidea</taxon>
        <taxon>Isotomidae</taxon>
        <taxon>Proisotominae</taxon>
        <taxon>Folsomia</taxon>
    </lineage>
</organism>
<proteinExistence type="predicted"/>
<feature type="compositionally biased region" description="Basic and acidic residues" evidence="1">
    <location>
        <begin position="343"/>
        <end position="352"/>
    </location>
</feature>
<evidence type="ECO:0000313" key="4">
    <source>
        <dbReference type="Proteomes" id="UP000198287"/>
    </source>
</evidence>